<gene>
    <name evidence="1" type="ORF">CSA56_15015</name>
</gene>
<evidence type="ECO:0000313" key="2">
    <source>
        <dbReference type="Proteomes" id="UP000230821"/>
    </source>
</evidence>
<dbReference type="EMBL" id="PDSK01000112">
    <property type="protein sequence ID" value="PIE32513.1"/>
    <property type="molecule type" value="Genomic_DNA"/>
</dbReference>
<organism evidence="1 2">
    <name type="scientific">candidate division KSB3 bacterium</name>
    <dbReference type="NCBI Taxonomy" id="2044937"/>
    <lineage>
        <taxon>Bacteria</taxon>
        <taxon>candidate division KSB3</taxon>
    </lineage>
</organism>
<accession>A0A2G6KA30</accession>
<name>A0A2G6KA30_9BACT</name>
<protein>
    <submittedName>
        <fullName evidence="1">Uncharacterized protein</fullName>
    </submittedName>
</protein>
<dbReference type="Proteomes" id="UP000230821">
    <property type="component" value="Unassembled WGS sequence"/>
</dbReference>
<proteinExistence type="predicted"/>
<sequence>MTSDQQQVFPIIQSAIVAKIKRIESGLRKTEQDIQQVETKYHIPSEQFLDDYTAEDLEGASRNMSVGWEN</sequence>
<reference evidence="1 2" key="1">
    <citation type="submission" date="2017-10" db="EMBL/GenBank/DDBJ databases">
        <title>Novel microbial diversity and functional potential in the marine mammal oral microbiome.</title>
        <authorList>
            <person name="Dudek N.K."/>
            <person name="Sun C.L."/>
            <person name="Burstein D."/>
            <person name="Kantor R.S."/>
            <person name="Aliaga Goltsman D.S."/>
            <person name="Bik E.M."/>
            <person name="Thomas B.C."/>
            <person name="Banfield J.F."/>
            <person name="Relman D.A."/>
        </authorList>
    </citation>
    <scope>NUCLEOTIDE SEQUENCE [LARGE SCALE GENOMIC DNA]</scope>
    <source>
        <strain evidence="1">DOLJORAL78_47_16</strain>
    </source>
</reference>
<dbReference type="AlphaFoldDB" id="A0A2G6KA30"/>
<comment type="caution">
    <text evidence="1">The sequence shown here is derived from an EMBL/GenBank/DDBJ whole genome shotgun (WGS) entry which is preliminary data.</text>
</comment>
<evidence type="ECO:0000313" key="1">
    <source>
        <dbReference type="EMBL" id="PIE32513.1"/>
    </source>
</evidence>